<evidence type="ECO:0000313" key="2">
    <source>
        <dbReference type="EMBL" id="UXD22280.1"/>
    </source>
</evidence>
<feature type="transmembrane region" description="Helical" evidence="1">
    <location>
        <begin position="189"/>
        <end position="208"/>
    </location>
</feature>
<keyword evidence="3" id="KW-1185">Reference proteome</keyword>
<gene>
    <name evidence="2" type="ORF">IPA_03190</name>
</gene>
<evidence type="ECO:0000313" key="3">
    <source>
        <dbReference type="Proteomes" id="UP001063698"/>
    </source>
</evidence>
<dbReference type="EMBL" id="CP006868">
    <property type="protein sequence ID" value="UXD22280.1"/>
    <property type="molecule type" value="Genomic_DNA"/>
</dbReference>
<dbReference type="KEGG" id="ipc:IPA_03190"/>
<keyword evidence="1" id="KW-0472">Membrane</keyword>
<dbReference type="Proteomes" id="UP001063698">
    <property type="component" value="Chromosome"/>
</dbReference>
<accession>A0A977KCN8</accession>
<protein>
    <submittedName>
        <fullName evidence="2">Uncharacterized protein</fullName>
    </submittedName>
</protein>
<dbReference type="AlphaFoldDB" id="A0A977KCN8"/>
<keyword evidence="1" id="KW-1133">Transmembrane helix</keyword>
<keyword evidence="1" id="KW-0812">Transmembrane</keyword>
<name>A0A977KCN8_9CREN</name>
<sequence length="211" mass="22572">MKRTYLVLLLALLPLMAQMCDCGGYKLMQAQLKLYELSDVSVPPGTYTLFVNATVYRTINGATSTASVTVYHYYTATVYISSTTFSIINSTDSATADGKAMIGKLGFPVTITMTNIIDGQLVSNNTTYNATLSTVHTRTIPAAMMLPTTTVTNATSTEELELTFTSGAFTAAEAYFLETFSDSITFSGLGIPGVALLAIIGGALVSLFRRK</sequence>
<reference evidence="2" key="1">
    <citation type="submission" date="2013-11" db="EMBL/GenBank/DDBJ databases">
        <title>Comparative genomics of Ignicoccus.</title>
        <authorList>
            <person name="Podar M."/>
        </authorList>
    </citation>
    <scope>NUCLEOTIDE SEQUENCE</scope>
    <source>
        <strain evidence="2">DSM 13166</strain>
    </source>
</reference>
<proteinExistence type="predicted"/>
<evidence type="ECO:0000256" key="1">
    <source>
        <dbReference type="SAM" id="Phobius"/>
    </source>
</evidence>
<organism evidence="2 3">
    <name type="scientific">Ignicoccus pacificus DSM 13166</name>
    <dbReference type="NCBI Taxonomy" id="940294"/>
    <lineage>
        <taxon>Archaea</taxon>
        <taxon>Thermoproteota</taxon>
        <taxon>Thermoprotei</taxon>
        <taxon>Desulfurococcales</taxon>
        <taxon>Desulfurococcaceae</taxon>
        <taxon>Ignicoccus</taxon>
    </lineage>
</organism>